<feature type="domain" description="DUF418" evidence="2">
    <location>
        <begin position="230"/>
        <end position="388"/>
    </location>
</feature>
<dbReference type="eggNOG" id="COG2311">
    <property type="taxonomic scope" value="Bacteria"/>
</dbReference>
<dbReference type="STRING" id="366602.Caul_4786"/>
<dbReference type="InterPro" id="IPR052529">
    <property type="entry name" value="Bact_Transport_Assoc"/>
</dbReference>
<keyword evidence="1" id="KW-0812">Transmembrane</keyword>
<evidence type="ECO:0000256" key="1">
    <source>
        <dbReference type="SAM" id="Phobius"/>
    </source>
</evidence>
<reference evidence="3" key="1">
    <citation type="submission" date="2008-01" db="EMBL/GenBank/DDBJ databases">
        <title>Complete sequence of chromosome of Caulobacter sp. K31.</title>
        <authorList>
            <consortium name="US DOE Joint Genome Institute"/>
            <person name="Copeland A."/>
            <person name="Lucas S."/>
            <person name="Lapidus A."/>
            <person name="Barry K."/>
            <person name="Glavina del Rio T."/>
            <person name="Dalin E."/>
            <person name="Tice H."/>
            <person name="Pitluck S."/>
            <person name="Bruce D."/>
            <person name="Goodwin L."/>
            <person name="Thompson L.S."/>
            <person name="Brettin T."/>
            <person name="Detter J.C."/>
            <person name="Han C."/>
            <person name="Schmutz J."/>
            <person name="Larimer F."/>
            <person name="Land M."/>
            <person name="Hauser L."/>
            <person name="Kyrpides N."/>
            <person name="Kim E."/>
            <person name="Stephens C."/>
            <person name="Richardson P."/>
        </authorList>
    </citation>
    <scope>NUCLEOTIDE SEQUENCE [LARGE SCALE GENOMIC DNA]</scope>
    <source>
        <strain evidence="3">K31</strain>
    </source>
</reference>
<feature type="transmembrane region" description="Helical" evidence="1">
    <location>
        <begin position="281"/>
        <end position="302"/>
    </location>
</feature>
<dbReference type="OrthoDB" id="9807744at2"/>
<feature type="transmembrane region" description="Helical" evidence="1">
    <location>
        <begin position="216"/>
        <end position="236"/>
    </location>
</feature>
<dbReference type="PANTHER" id="PTHR30590:SF2">
    <property type="entry name" value="INNER MEMBRANE PROTEIN"/>
    <property type="match status" value="1"/>
</dbReference>
<feature type="transmembrane region" description="Helical" evidence="1">
    <location>
        <begin position="12"/>
        <end position="30"/>
    </location>
</feature>
<dbReference type="PANTHER" id="PTHR30590">
    <property type="entry name" value="INNER MEMBRANE PROTEIN"/>
    <property type="match status" value="1"/>
</dbReference>
<feature type="transmembrane region" description="Helical" evidence="1">
    <location>
        <begin position="351"/>
        <end position="368"/>
    </location>
</feature>
<keyword evidence="1" id="KW-1133">Transmembrane helix</keyword>
<dbReference type="InterPro" id="IPR007349">
    <property type="entry name" value="DUF418"/>
</dbReference>
<evidence type="ECO:0000259" key="2">
    <source>
        <dbReference type="Pfam" id="PF04235"/>
    </source>
</evidence>
<sequence>MVKDRIVLLDSLRGLAVLGILLCNIPLVAVPEAVGVSLTLWPHGMAPASVAVWLVTQLFFQQKFYSLFAMLFGASILLVGGEGGDGDRRRILILRLVSLLAIGLFHGFVIWQGDVLNTYAIVGLLAMWARSWPAKRLLQAGIGLHLGLSAWSGWNLLTRVAKGGGDPPPAAMAKYLAEAQADGAQFAGTFAQSLVQNAKDYGEFVVGSFTHWPPTWPLLVLSLILIGMGLYKLGVLTGKASTGLYQGLIGAGLGALVLAGMAETIYVLLPSHDWTIRGVARWLQSATAPVVTLGYVGLMVLATRTRVWKAIPAVLAPVGQMAFTNYLTQSILMTVLLYGGRGPGLYGKVDRPALALAVLAIWTLQILWSRWWMARFTMGPLEWLWRLAYRGPMPLRRAPATAAVTA</sequence>
<dbReference type="KEGG" id="cak:Caul_4786"/>
<feature type="transmembrane region" description="Helical" evidence="1">
    <location>
        <begin position="314"/>
        <end position="339"/>
    </location>
</feature>
<feature type="transmembrane region" description="Helical" evidence="1">
    <location>
        <begin position="248"/>
        <end position="269"/>
    </location>
</feature>
<evidence type="ECO:0000313" key="3">
    <source>
        <dbReference type="EMBL" id="ABZ73906.1"/>
    </source>
</evidence>
<dbReference type="AlphaFoldDB" id="B0T422"/>
<feature type="transmembrane region" description="Helical" evidence="1">
    <location>
        <begin position="92"/>
        <end position="110"/>
    </location>
</feature>
<proteinExistence type="predicted"/>
<dbReference type="Pfam" id="PF04235">
    <property type="entry name" value="DUF418"/>
    <property type="match status" value="1"/>
</dbReference>
<accession>B0T422</accession>
<keyword evidence="1" id="KW-0472">Membrane</keyword>
<gene>
    <name evidence="3" type="ordered locus">Caul_4786</name>
</gene>
<protein>
    <recommendedName>
        <fullName evidence="2">DUF418 domain-containing protein</fullName>
    </recommendedName>
</protein>
<dbReference type="EMBL" id="CP000927">
    <property type="protein sequence ID" value="ABZ73906.1"/>
    <property type="molecule type" value="Genomic_DNA"/>
</dbReference>
<dbReference type="HOGENOM" id="CLU_039610_0_0_5"/>
<name>B0T422_CAUSK</name>
<feature type="transmembrane region" description="Helical" evidence="1">
    <location>
        <begin position="64"/>
        <end position="80"/>
    </location>
</feature>
<organism evidence="3">
    <name type="scientific">Caulobacter sp. (strain K31)</name>
    <dbReference type="NCBI Taxonomy" id="366602"/>
    <lineage>
        <taxon>Bacteria</taxon>
        <taxon>Pseudomonadati</taxon>
        <taxon>Pseudomonadota</taxon>
        <taxon>Alphaproteobacteria</taxon>
        <taxon>Caulobacterales</taxon>
        <taxon>Caulobacteraceae</taxon>
        <taxon>Caulobacter</taxon>
    </lineage>
</organism>